<gene>
    <name evidence="2" type="ORF">PHYBOEH_000459</name>
</gene>
<dbReference type="EMBL" id="JAGDFL010001065">
    <property type="protein sequence ID" value="KAG7378207.1"/>
    <property type="molecule type" value="Genomic_DNA"/>
</dbReference>
<reference evidence="2" key="1">
    <citation type="submission" date="2021-02" db="EMBL/GenBank/DDBJ databases">
        <authorList>
            <person name="Palmer J.M."/>
        </authorList>
    </citation>
    <scope>NUCLEOTIDE SEQUENCE</scope>
    <source>
        <strain evidence="2">SCRP23</strain>
    </source>
</reference>
<keyword evidence="3" id="KW-1185">Reference proteome</keyword>
<organism evidence="2 3">
    <name type="scientific">Phytophthora boehmeriae</name>
    <dbReference type="NCBI Taxonomy" id="109152"/>
    <lineage>
        <taxon>Eukaryota</taxon>
        <taxon>Sar</taxon>
        <taxon>Stramenopiles</taxon>
        <taxon>Oomycota</taxon>
        <taxon>Peronosporomycetes</taxon>
        <taxon>Peronosporales</taxon>
        <taxon>Peronosporaceae</taxon>
        <taxon>Phytophthora</taxon>
    </lineage>
</organism>
<feature type="region of interest" description="Disordered" evidence="1">
    <location>
        <begin position="1"/>
        <end position="61"/>
    </location>
</feature>
<evidence type="ECO:0000256" key="1">
    <source>
        <dbReference type="SAM" id="MobiDB-lite"/>
    </source>
</evidence>
<comment type="caution">
    <text evidence="2">The sequence shown here is derived from an EMBL/GenBank/DDBJ whole genome shotgun (WGS) entry which is preliminary data.</text>
</comment>
<dbReference type="OrthoDB" id="102914at2759"/>
<evidence type="ECO:0000313" key="2">
    <source>
        <dbReference type="EMBL" id="KAG7378207.1"/>
    </source>
</evidence>
<evidence type="ECO:0008006" key="4">
    <source>
        <dbReference type="Google" id="ProtNLM"/>
    </source>
</evidence>
<feature type="compositionally biased region" description="Basic residues" evidence="1">
    <location>
        <begin position="31"/>
        <end position="46"/>
    </location>
</feature>
<dbReference type="AlphaFoldDB" id="A0A8T1VA85"/>
<proteinExistence type="predicted"/>
<evidence type="ECO:0000313" key="3">
    <source>
        <dbReference type="Proteomes" id="UP000693981"/>
    </source>
</evidence>
<protein>
    <recommendedName>
        <fullName evidence="4">Bzip transcription factor</fullName>
    </recommendedName>
</protein>
<name>A0A8T1VA85_9STRA</name>
<accession>A0A8T1VA85</accession>
<dbReference type="Proteomes" id="UP000693981">
    <property type="component" value="Unassembled WGS sequence"/>
</dbReference>
<sequence length="306" mass="34309">MPDAVATESSTLRMSGVHSNAASESPTQVGRSRKANTIHKKTRSRPHAPVSPANQHSDDGIEIVRQRRREYMAQYRIKQRDKVIAYENAVRLLREDIERLTIQHQSIAAGVQTKSTPWNVVVEYFRVFSHGYNPPALMTNLSGAAETYLSHRADVLENFLRSTMAPDVVYADICGIDAVVDSMRFATQCSRDMNFVLLRLEMEEGGSLLATYITKYTNTESTMRTAFPHLTGRSWDLIADKVLGPMEADGMMRFEWDDTNGCMTSVVIQTDLVTPYLRRLNGNLEDLALLFDSSPITPDGKIVSVC</sequence>
<feature type="compositionally biased region" description="Polar residues" evidence="1">
    <location>
        <begin position="7"/>
        <end position="30"/>
    </location>
</feature>